<keyword evidence="3 5" id="KW-1133">Transmembrane helix</keyword>
<reference evidence="7 8" key="1">
    <citation type="submission" date="2024-06" db="EMBL/GenBank/DDBJ databases">
        <title>Complete genome of Phlyctema vagabunda strain 19-DSS-EL-015.</title>
        <authorList>
            <person name="Fiorenzani C."/>
        </authorList>
    </citation>
    <scope>NUCLEOTIDE SEQUENCE [LARGE SCALE GENOMIC DNA]</scope>
    <source>
        <strain evidence="7 8">19-DSS-EL-015</strain>
    </source>
</reference>
<dbReference type="Proteomes" id="UP001629113">
    <property type="component" value="Unassembled WGS sequence"/>
</dbReference>
<evidence type="ECO:0000256" key="4">
    <source>
        <dbReference type="ARBA" id="ARBA00023136"/>
    </source>
</evidence>
<comment type="subcellular location">
    <subcellularLocation>
        <location evidence="1">Membrane</location>
        <topology evidence="1">Multi-pass membrane protein</topology>
    </subcellularLocation>
</comment>
<evidence type="ECO:0000256" key="2">
    <source>
        <dbReference type="ARBA" id="ARBA00022692"/>
    </source>
</evidence>
<proteinExistence type="predicted"/>
<feature type="transmembrane region" description="Helical" evidence="5">
    <location>
        <begin position="6"/>
        <end position="26"/>
    </location>
</feature>
<organism evidence="7 8">
    <name type="scientific">Phlyctema vagabunda</name>
    <dbReference type="NCBI Taxonomy" id="108571"/>
    <lineage>
        <taxon>Eukaryota</taxon>
        <taxon>Fungi</taxon>
        <taxon>Dikarya</taxon>
        <taxon>Ascomycota</taxon>
        <taxon>Pezizomycotina</taxon>
        <taxon>Leotiomycetes</taxon>
        <taxon>Helotiales</taxon>
        <taxon>Dermateaceae</taxon>
        <taxon>Phlyctema</taxon>
    </lineage>
</organism>
<feature type="domain" description="MARVEL" evidence="6">
    <location>
        <begin position="4"/>
        <end position="164"/>
    </location>
</feature>
<evidence type="ECO:0000313" key="7">
    <source>
        <dbReference type="EMBL" id="KAL3425712.1"/>
    </source>
</evidence>
<accession>A0ABR4PQS4</accession>
<evidence type="ECO:0000256" key="3">
    <source>
        <dbReference type="ARBA" id="ARBA00022989"/>
    </source>
</evidence>
<feature type="transmembrane region" description="Helical" evidence="5">
    <location>
        <begin position="149"/>
        <end position="168"/>
    </location>
</feature>
<feature type="transmembrane region" description="Helical" evidence="5">
    <location>
        <begin position="38"/>
        <end position="61"/>
    </location>
</feature>
<keyword evidence="4 5" id="KW-0472">Membrane</keyword>
<dbReference type="EMBL" id="JBFCZG010000002">
    <property type="protein sequence ID" value="KAL3425712.1"/>
    <property type="molecule type" value="Genomic_DNA"/>
</dbReference>
<sequence length="178" mass="19018">MVVTVVLRVLQLVFAAVVLALSVVLINEHGTGKSPTQLPYGAFCGGLGLFVGAIGLAAVFFDKLQGIIMAAVDALATLFVLAGGITYAVSARVGSCSNARYIANSNYRVKPIFSTGLKPEYFDKDQNLRQGRLGDDLWSRCLMVQVETAFLWFLFACLAATAVLGLMTRSKSRGASFV</sequence>
<gene>
    <name evidence="7" type="ORF">PVAG01_02503</name>
</gene>
<dbReference type="PANTHER" id="PTHR28165">
    <property type="entry name" value="NON-CLASSICAL EXPORT PROTEIN 2-RELATED"/>
    <property type="match status" value="1"/>
</dbReference>
<keyword evidence="2 5" id="KW-0812">Transmembrane</keyword>
<feature type="transmembrane region" description="Helical" evidence="5">
    <location>
        <begin position="67"/>
        <end position="90"/>
    </location>
</feature>
<dbReference type="Pfam" id="PF01284">
    <property type="entry name" value="MARVEL"/>
    <property type="match status" value="1"/>
</dbReference>
<evidence type="ECO:0000313" key="8">
    <source>
        <dbReference type="Proteomes" id="UP001629113"/>
    </source>
</evidence>
<comment type="caution">
    <text evidence="7">The sequence shown here is derived from an EMBL/GenBank/DDBJ whole genome shotgun (WGS) entry which is preliminary data.</text>
</comment>
<name>A0ABR4PQS4_9HELO</name>
<dbReference type="InterPro" id="IPR052649">
    <property type="entry name" value="NCE102-like"/>
</dbReference>
<dbReference type="InterPro" id="IPR008253">
    <property type="entry name" value="Marvel"/>
</dbReference>
<evidence type="ECO:0000259" key="6">
    <source>
        <dbReference type="Pfam" id="PF01284"/>
    </source>
</evidence>
<protein>
    <recommendedName>
        <fullName evidence="6">MARVEL domain-containing protein</fullName>
    </recommendedName>
</protein>
<dbReference type="PANTHER" id="PTHR28165:SF2">
    <property type="entry name" value="MARVEL DOMAIN-CONTAINING PROTEIN"/>
    <property type="match status" value="1"/>
</dbReference>
<evidence type="ECO:0000256" key="5">
    <source>
        <dbReference type="SAM" id="Phobius"/>
    </source>
</evidence>
<keyword evidence="8" id="KW-1185">Reference proteome</keyword>
<evidence type="ECO:0000256" key="1">
    <source>
        <dbReference type="ARBA" id="ARBA00004141"/>
    </source>
</evidence>